<dbReference type="PROSITE" id="PS51746">
    <property type="entry name" value="PPM_2"/>
    <property type="match status" value="1"/>
</dbReference>
<feature type="region of interest" description="Disordered" evidence="1">
    <location>
        <begin position="1120"/>
        <end position="1146"/>
    </location>
</feature>
<evidence type="ECO:0000256" key="1">
    <source>
        <dbReference type="SAM" id="MobiDB-lite"/>
    </source>
</evidence>
<keyword evidence="4" id="KW-1185">Reference proteome</keyword>
<evidence type="ECO:0000313" key="4">
    <source>
        <dbReference type="Proteomes" id="UP000220797"/>
    </source>
</evidence>
<dbReference type="SMART" id="SM00332">
    <property type="entry name" value="PP2Cc"/>
    <property type="match status" value="1"/>
</dbReference>
<name>A0A1J1GTY8_PLAGA</name>
<feature type="domain" description="PPM-type phosphatase" evidence="2">
    <location>
        <begin position="638"/>
        <end position="965"/>
    </location>
</feature>
<dbReference type="VEuPathDB" id="PlasmoDB:PGAL8A_00313200"/>
<protein>
    <submittedName>
        <fullName evidence="3">Protein phosphatase, putative</fullName>
    </submittedName>
</protein>
<dbReference type="RefSeq" id="XP_028528727.1">
    <property type="nucleotide sequence ID" value="XM_028672145.1"/>
</dbReference>
<gene>
    <name evidence="3" type="ORF">PGAL8A_00313200</name>
</gene>
<dbReference type="PANTHER" id="PTHR12320">
    <property type="entry name" value="PROTEIN PHOSPHATASE 2C"/>
    <property type="match status" value="1"/>
</dbReference>
<reference evidence="3" key="1">
    <citation type="submission" date="2015-04" db="EMBL/GenBank/DDBJ databases">
        <authorList>
            <consortium name="Pathogen Informatics"/>
        </authorList>
    </citation>
    <scope>NUCLEOTIDE SEQUENCE [LARGE SCALE GENOMIC DNA]</scope>
    <source>
        <strain evidence="3">8A</strain>
    </source>
</reference>
<accession>A0A1J1GTY8</accession>
<dbReference type="Proteomes" id="UP000220797">
    <property type="component" value="Unassembled WGS sequence"/>
</dbReference>
<dbReference type="InterPro" id="IPR036457">
    <property type="entry name" value="PPM-type-like_dom_sf"/>
</dbReference>
<feature type="region of interest" description="Disordered" evidence="1">
    <location>
        <begin position="1258"/>
        <end position="1290"/>
    </location>
</feature>
<dbReference type="GO" id="GO:0004722">
    <property type="term" value="F:protein serine/threonine phosphatase activity"/>
    <property type="evidence" value="ECO:0007669"/>
    <property type="project" value="TreeGrafter"/>
</dbReference>
<evidence type="ECO:0000313" key="3">
    <source>
        <dbReference type="EMBL" id="CRG95919.1"/>
    </source>
</evidence>
<feature type="region of interest" description="Disordered" evidence="1">
    <location>
        <begin position="151"/>
        <end position="170"/>
    </location>
</feature>
<feature type="compositionally biased region" description="Polar residues" evidence="1">
    <location>
        <begin position="1123"/>
        <end position="1134"/>
    </location>
</feature>
<dbReference type="OMA" id="RTWKAVC"/>
<comment type="caution">
    <text evidence="3">The sequence shown here is derived from an EMBL/GenBank/DDBJ whole genome shotgun (WGS) entry which is preliminary data.</text>
</comment>
<dbReference type="EMBL" id="CVMV01000045">
    <property type="protein sequence ID" value="CRG95919.1"/>
    <property type="molecule type" value="Genomic_DNA"/>
</dbReference>
<dbReference type="PANTHER" id="PTHR12320:SF1">
    <property type="entry name" value="PROTEIN PHOSPHATASE PTC7 HOMOLOG"/>
    <property type="match status" value="1"/>
</dbReference>
<dbReference type="InterPro" id="IPR039123">
    <property type="entry name" value="PPTC7"/>
</dbReference>
<organism evidence="3 4">
    <name type="scientific">Plasmodium gallinaceum</name>
    <dbReference type="NCBI Taxonomy" id="5849"/>
    <lineage>
        <taxon>Eukaryota</taxon>
        <taxon>Sar</taxon>
        <taxon>Alveolata</taxon>
        <taxon>Apicomplexa</taxon>
        <taxon>Aconoidasida</taxon>
        <taxon>Haemosporida</taxon>
        <taxon>Plasmodiidae</taxon>
        <taxon>Plasmodium</taxon>
        <taxon>Plasmodium (Haemamoeba)</taxon>
    </lineage>
</organism>
<dbReference type="OrthoDB" id="60843at2759"/>
<dbReference type="SUPFAM" id="SSF81606">
    <property type="entry name" value="PP2C-like"/>
    <property type="match status" value="1"/>
</dbReference>
<sequence length="1290" mass="148388">MEFLSNIYDKVLSGYVFTDVFIYKDWPEKFLGKDINNNDTSKNLNENQENTKENLKEILGTFLKNGKFSDSLWIKDKIFIGDEGICLLGEILTICQIVEFIDSEDIKEVKCNEQFKTKILDKLKRKIAKKRNSDILEEKINSNIAICNSNDNYDEGNNENNDKDENKNSDKNAVSNFVEMLSEGKMNKYGFCEYDQKFNERYHLNNSNDDNFSSPLERCILQLSEDYLHKYVCLLLNTGGKQQVRILRFNKNCVNTNKLLDTLKGTISFLNELRFLFKHFRSQVVLKNRICREFYAYIKFHRGDPNFSGTKAINEFFSSLNDNAIEPLFLGLNEQYLNLLEEAISYCPIATYSFFKNIKLLKKINVNAPRRTWKAVCNLQKVYKNLKKIKEKLSLEETKNVSDEYGCSSIINLSKGEDIIIENNDVKLSLPQGNINSNELKLLYRKELIFKNNMNASNGTTNTNTNTTVTNDNNNNSSNDNVNLSEHYSSIVVGNNKNNNDLFFDNLDNKDYYDKMYNNSLDLYTEEKNSKSYEINKLNDTCLYITSDEESLQIGKNNLNSNIELDETNQTIDENNKTLLDENNKTLLDENNKSSIEDNYKTAEEIDKTLNQNRLVRENSIDELRVNMVKLFKTYGGQCRIGKVQGRCEDATFQTDVPPAFGIFDGVGSWSLEGIDASKFSIGLSLACQREAEKLSKNMNGYAKVSYNTIIRSKLLLKNSLESVKKEYADAYGSSTAIVGILDEYTGKCGISSLGDSVCMILRREFLPGDINFERESYPKFPGESFLYFNGKGRNPSLIRKIIWKTSDQKWENGAPYQLSNLPDRSQWKDLENRGLHSFVKILEKVDIDGDSPDMALSPPSEILCMPGDLILLMSDGVSDNLFDEEIEAYCTFAISPEEACELGDPSVFTPAQDIAYSITNIAKRRSGDKIHCKPFYPFVGKYREPNKVYKGNKVDDISCVAIWVVCETESSVKDFVKNPNEPSTLETDKYYSNNFIQNFNKITDICTPTKTFIKEKNKIDRVNLQQVNVVAQKRIIPEQYSEQNNENTPSCQFAMNFFDSSETPIKFNNISDSKFQDLNDIVLKDEEDVSDNKCDNNNNEEINREEKCDFSKLKEDVDQVKSPKNNNVKTNYNAKDFQGDEFDHTPRQKMSDVHLNEQIEKINKMYIKTPLLFSDQIFKKNKENIKNSDSNNFEIKNKTQQIIPDNHYETPIKQMPIKETHNIVMPNNENPLINVFINNETPIKAFNTKETSLKVDKKITKSKRKSMFSSDKKETPSKMSYTRKRSKKG</sequence>
<feature type="compositionally biased region" description="Basic and acidic residues" evidence="1">
    <location>
        <begin position="160"/>
        <end position="170"/>
    </location>
</feature>
<evidence type="ECO:0000259" key="2">
    <source>
        <dbReference type="PROSITE" id="PS51746"/>
    </source>
</evidence>
<proteinExistence type="predicted"/>
<dbReference type="Gene3D" id="3.60.40.10">
    <property type="entry name" value="PPM-type phosphatase domain"/>
    <property type="match status" value="1"/>
</dbReference>
<dbReference type="GeneID" id="39731665"/>
<dbReference type="InterPro" id="IPR001932">
    <property type="entry name" value="PPM-type_phosphatase-like_dom"/>
</dbReference>